<dbReference type="GO" id="GO:0005759">
    <property type="term" value="C:mitochondrial matrix"/>
    <property type="evidence" value="ECO:0007669"/>
    <property type="project" value="TreeGrafter"/>
</dbReference>
<dbReference type="AlphaFoldDB" id="A0A8H4PN98"/>
<accession>A0A8H4PN98</accession>
<dbReference type="Proteomes" id="UP000557566">
    <property type="component" value="Unassembled WGS sequence"/>
</dbReference>
<comment type="caution">
    <text evidence="1">The sequence shown here is derived from an EMBL/GenBank/DDBJ whole genome shotgun (WGS) entry which is preliminary data.</text>
</comment>
<dbReference type="PANTHER" id="PTHR43016:SF13">
    <property type="entry name" value="PRESEQUENCE PROTEASE, MITOCHONDRIAL"/>
    <property type="match status" value="1"/>
</dbReference>
<gene>
    <name evidence="1" type="ORF">G6O67_006805</name>
</gene>
<keyword evidence="2" id="KW-1185">Reference proteome</keyword>
<evidence type="ECO:0000313" key="1">
    <source>
        <dbReference type="EMBL" id="KAF4506754.1"/>
    </source>
</evidence>
<evidence type="ECO:0000313" key="2">
    <source>
        <dbReference type="Proteomes" id="UP000557566"/>
    </source>
</evidence>
<dbReference type="GO" id="GO:0016485">
    <property type="term" value="P:protein processing"/>
    <property type="evidence" value="ECO:0007669"/>
    <property type="project" value="TreeGrafter"/>
</dbReference>
<dbReference type="Gene3D" id="3.30.830.10">
    <property type="entry name" value="Metalloenzyme, LuxS/M16 peptidase-like"/>
    <property type="match status" value="1"/>
</dbReference>
<organism evidence="1 2">
    <name type="scientific">Ophiocordyceps sinensis</name>
    <dbReference type="NCBI Taxonomy" id="72228"/>
    <lineage>
        <taxon>Eukaryota</taxon>
        <taxon>Fungi</taxon>
        <taxon>Dikarya</taxon>
        <taxon>Ascomycota</taxon>
        <taxon>Pezizomycotina</taxon>
        <taxon>Sordariomycetes</taxon>
        <taxon>Hypocreomycetidae</taxon>
        <taxon>Hypocreales</taxon>
        <taxon>Ophiocordycipitaceae</taxon>
        <taxon>Ophiocordyceps</taxon>
    </lineage>
</organism>
<protein>
    <submittedName>
        <fullName evidence="1">Uncharacterized protein</fullName>
    </submittedName>
</protein>
<dbReference type="GO" id="GO:0004222">
    <property type="term" value="F:metalloendopeptidase activity"/>
    <property type="evidence" value="ECO:0007669"/>
    <property type="project" value="TreeGrafter"/>
</dbReference>
<dbReference type="EMBL" id="JAAVMX010000007">
    <property type="protein sequence ID" value="KAF4506754.1"/>
    <property type="molecule type" value="Genomic_DNA"/>
</dbReference>
<proteinExistence type="predicted"/>
<name>A0A8H4PN98_9HYPO</name>
<sequence>MRNAGRWAVGKEWTARDLEEAKISVFQSVDEPRAVNQEGMSKFLSGVTEEMKQKKREQLLDVTQGQVKEAAQKYLVEAMDKGDERVAFLGEKRPWFEEDSWTQREMNVDGAATD</sequence>
<dbReference type="InterPro" id="IPR011249">
    <property type="entry name" value="Metalloenz_LuxS/M16"/>
</dbReference>
<dbReference type="SUPFAM" id="SSF63411">
    <property type="entry name" value="LuxS/MPP-like metallohydrolase"/>
    <property type="match status" value="1"/>
</dbReference>
<dbReference type="OrthoDB" id="10250783at2759"/>
<dbReference type="GO" id="GO:0046872">
    <property type="term" value="F:metal ion binding"/>
    <property type="evidence" value="ECO:0007669"/>
    <property type="project" value="InterPro"/>
</dbReference>
<dbReference type="PANTHER" id="PTHR43016">
    <property type="entry name" value="PRESEQUENCE PROTEASE"/>
    <property type="match status" value="1"/>
</dbReference>
<reference evidence="1 2" key="1">
    <citation type="journal article" date="2020" name="Genome Biol. Evol.">
        <title>A new high-quality draft genome assembly of the Chinese cordyceps Ophiocordyceps sinensis.</title>
        <authorList>
            <person name="Shu R."/>
            <person name="Zhang J."/>
            <person name="Meng Q."/>
            <person name="Zhang H."/>
            <person name="Zhou G."/>
            <person name="Li M."/>
            <person name="Wu P."/>
            <person name="Zhao Y."/>
            <person name="Chen C."/>
            <person name="Qin Q."/>
        </authorList>
    </citation>
    <scope>NUCLEOTIDE SEQUENCE [LARGE SCALE GENOMIC DNA]</scope>
    <source>
        <strain evidence="1 2">IOZ07</strain>
    </source>
</reference>